<dbReference type="GO" id="GO:0005975">
    <property type="term" value="P:carbohydrate metabolic process"/>
    <property type="evidence" value="ECO:0007669"/>
    <property type="project" value="InterPro"/>
</dbReference>
<dbReference type="CDD" id="cd00956">
    <property type="entry name" value="Transaldolase_FSA"/>
    <property type="match status" value="1"/>
</dbReference>
<sequence length="225" mass="23879">MKLIIDDADVNAIKRLVEYYPVDGVTTNPSILAASGRQPFEVLHEIRDIIGPEMELHAQVVARDAEGMVADGRRIVAELGAHTFPKVPSVPEGFKAIRMLAAEGIRTTATAIYTPMQAFLAAKAGASYAAPYINRIDNMGYDGVGVAMEIHDIFRANDLPCEVLAASFKNSQQILELARYGVGAVTAASSVIEGLVKNAAIDAAVDAFTADFEGLVGAGKTMADL</sequence>
<dbReference type="PANTHER" id="PTHR10683">
    <property type="entry name" value="TRANSALDOLASE"/>
    <property type="match status" value="1"/>
</dbReference>
<dbReference type="InterPro" id="IPR033919">
    <property type="entry name" value="TSA/FSA_arc/bac"/>
</dbReference>
<dbReference type="EMBL" id="DYWQ01000051">
    <property type="protein sequence ID" value="HJF44783.1"/>
    <property type="molecule type" value="Genomic_DNA"/>
</dbReference>
<dbReference type="GO" id="GO:0016832">
    <property type="term" value="F:aldehyde-lyase activity"/>
    <property type="evidence" value="ECO:0007669"/>
    <property type="project" value="InterPro"/>
</dbReference>
<dbReference type="AlphaFoldDB" id="A0A921KKZ2"/>
<evidence type="ECO:0000313" key="4">
    <source>
        <dbReference type="EMBL" id="HJF44783.1"/>
    </source>
</evidence>
<dbReference type="SUPFAM" id="SSF51569">
    <property type="entry name" value="Aldolase"/>
    <property type="match status" value="1"/>
</dbReference>
<evidence type="ECO:0000256" key="1">
    <source>
        <dbReference type="ARBA" id="ARBA00004496"/>
    </source>
</evidence>
<dbReference type="InterPro" id="IPR013785">
    <property type="entry name" value="Aldolase_TIM"/>
</dbReference>
<dbReference type="PANTHER" id="PTHR10683:SF40">
    <property type="entry name" value="FRUCTOSE-6-PHOSPHATE ALDOLASE 1-RELATED"/>
    <property type="match status" value="1"/>
</dbReference>
<protein>
    <submittedName>
        <fullName evidence="4">Fructose-6-phosphate aldolase</fullName>
    </submittedName>
</protein>
<dbReference type="GO" id="GO:0005737">
    <property type="term" value="C:cytoplasm"/>
    <property type="evidence" value="ECO:0007669"/>
    <property type="project" value="UniProtKB-SubCell"/>
</dbReference>
<dbReference type="Pfam" id="PF00923">
    <property type="entry name" value="TAL_FSA"/>
    <property type="match status" value="1"/>
</dbReference>
<dbReference type="RefSeq" id="WP_274958752.1">
    <property type="nucleotide sequence ID" value="NZ_DYWQ01000051.1"/>
</dbReference>
<keyword evidence="2" id="KW-0963">Cytoplasm</keyword>
<evidence type="ECO:0000256" key="3">
    <source>
        <dbReference type="ARBA" id="ARBA00023270"/>
    </source>
</evidence>
<evidence type="ECO:0000313" key="5">
    <source>
        <dbReference type="Proteomes" id="UP000697330"/>
    </source>
</evidence>
<dbReference type="InterPro" id="IPR018225">
    <property type="entry name" value="Transaldolase_AS"/>
</dbReference>
<dbReference type="Gene3D" id="3.20.20.70">
    <property type="entry name" value="Aldolase class I"/>
    <property type="match status" value="1"/>
</dbReference>
<comment type="caution">
    <text evidence="4">The sequence shown here is derived from an EMBL/GenBank/DDBJ whole genome shotgun (WGS) entry which is preliminary data.</text>
</comment>
<dbReference type="FunFam" id="3.20.20.70:FF:000018">
    <property type="entry name" value="Probable transaldolase"/>
    <property type="match status" value="1"/>
</dbReference>
<name>A0A921KKZ2_9ACTN</name>
<keyword evidence="3" id="KW-0704">Schiff base</keyword>
<dbReference type="Proteomes" id="UP000697330">
    <property type="component" value="Unassembled WGS sequence"/>
</dbReference>
<accession>A0A921KKZ2</accession>
<reference evidence="4" key="2">
    <citation type="submission" date="2021-09" db="EMBL/GenBank/DDBJ databases">
        <authorList>
            <person name="Gilroy R."/>
        </authorList>
    </citation>
    <scope>NUCLEOTIDE SEQUENCE</scope>
    <source>
        <strain evidence="4">CHK124-7917</strain>
    </source>
</reference>
<proteinExistence type="predicted"/>
<comment type="subcellular location">
    <subcellularLocation>
        <location evidence="1">Cytoplasm</location>
    </subcellularLocation>
</comment>
<reference evidence="4" key="1">
    <citation type="journal article" date="2021" name="PeerJ">
        <title>Extensive microbial diversity within the chicken gut microbiome revealed by metagenomics and culture.</title>
        <authorList>
            <person name="Gilroy R."/>
            <person name="Ravi A."/>
            <person name="Getino M."/>
            <person name="Pursley I."/>
            <person name="Horton D.L."/>
            <person name="Alikhan N.F."/>
            <person name="Baker D."/>
            <person name="Gharbi K."/>
            <person name="Hall N."/>
            <person name="Watson M."/>
            <person name="Adriaenssens E.M."/>
            <person name="Foster-Nyarko E."/>
            <person name="Jarju S."/>
            <person name="Secka A."/>
            <person name="Antonio M."/>
            <person name="Oren A."/>
            <person name="Chaudhuri R.R."/>
            <person name="La Ragione R."/>
            <person name="Hildebrand F."/>
            <person name="Pallen M.J."/>
        </authorList>
    </citation>
    <scope>NUCLEOTIDE SEQUENCE</scope>
    <source>
        <strain evidence="4">CHK124-7917</strain>
    </source>
</reference>
<organism evidence="4 5">
    <name type="scientific">Thermophilibacter provencensis</name>
    <dbReference type="NCBI Taxonomy" id="1852386"/>
    <lineage>
        <taxon>Bacteria</taxon>
        <taxon>Bacillati</taxon>
        <taxon>Actinomycetota</taxon>
        <taxon>Coriobacteriia</taxon>
        <taxon>Coriobacteriales</taxon>
        <taxon>Atopobiaceae</taxon>
        <taxon>Thermophilibacter</taxon>
    </lineage>
</organism>
<dbReference type="InterPro" id="IPR001585">
    <property type="entry name" value="TAL/FSA"/>
</dbReference>
<evidence type="ECO:0000256" key="2">
    <source>
        <dbReference type="ARBA" id="ARBA00022490"/>
    </source>
</evidence>
<dbReference type="PROSITE" id="PS01054">
    <property type="entry name" value="TRANSALDOLASE_1"/>
    <property type="match status" value="1"/>
</dbReference>
<gene>
    <name evidence="4" type="ORF">K8U72_03235</name>
</gene>